<dbReference type="GO" id="GO:0015074">
    <property type="term" value="P:DNA integration"/>
    <property type="evidence" value="ECO:0007669"/>
    <property type="project" value="InterPro"/>
</dbReference>
<accession>A0A411WKB5</accession>
<dbReference type="Proteomes" id="UP000293154">
    <property type="component" value="Chromosome"/>
</dbReference>
<dbReference type="PANTHER" id="PTHR47515">
    <property type="entry name" value="LOW CALCIUM RESPONSE LOCUS PROTEIN T"/>
    <property type="match status" value="1"/>
</dbReference>
<dbReference type="InterPro" id="IPR001584">
    <property type="entry name" value="Integrase_cat-core"/>
</dbReference>
<dbReference type="InterPro" id="IPR012337">
    <property type="entry name" value="RNaseH-like_sf"/>
</dbReference>
<dbReference type="EMBL" id="CP034752">
    <property type="protein sequence ID" value="QBH96612.1"/>
    <property type="molecule type" value="Genomic_DNA"/>
</dbReference>
<reference evidence="2 3" key="1">
    <citation type="submission" date="2019-03" db="EMBL/GenBank/DDBJ databases">
        <title>Pragia sp. nov. isolated from the gut tract of Carduelis flavirostris.</title>
        <authorList>
            <person name="Ge Y."/>
        </authorList>
    </citation>
    <scope>NUCLEOTIDE SEQUENCE [LARGE SCALE GENOMIC DNA]</scope>
    <source>
        <strain evidence="2 3">CF-458</strain>
    </source>
</reference>
<dbReference type="KEGG" id="prag:EKN56_09450"/>
<dbReference type="AlphaFoldDB" id="A0A411WKB5"/>
<evidence type="ECO:0000313" key="3">
    <source>
        <dbReference type="Proteomes" id="UP000293154"/>
    </source>
</evidence>
<dbReference type="SUPFAM" id="SSF53098">
    <property type="entry name" value="Ribonuclease H-like"/>
    <property type="match status" value="1"/>
</dbReference>
<feature type="domain" description="Integrase catalytic" evidence="1">
    <location>
        <begin position="4"/>
        <end position="49"/>
    </location>
</feature>
<evidence type="ECO:0000313" key="2">
    <source>
        <dbReference type="EMBL" id="QBH96612.1"/>
    </source>
</evidence>
<gene>
    <name evidence="2" type="ORF">EKN56_09450</name>
</gene>
<dbReference type="PANTHER" id="PTHR47515:SF1">
    <property type="entry name" value="BLR2054 PROTEIN"/>
    <property type="match status" value="1"/>
</dbReference>
<organism evidence="2 3">
    <name type="scientific">Limnobaculum zhutongyuii</name>
    <dbReference type="NCBI Taxonomy" id="2498113"/>
    <lineage>
        <taxon>Bacteria</taxon>
        <taxon>Pseudomonadati</taxon>
        <taxon>Pseudomonadota</taxon>
        <taxon>Gammaproteobacteria</taxon>
        <taxon>Enterobacterales</taxon>
        <taxon>Budviciaceae</taxon>
        <taxon>Limnobaculum</taxon>
    </lineage>
</organism>
<dbReference type="Pfam" id="PF13683">
    <property type="entry name" value="rve_3"/>
    <property type="match status" value="1"/>
</dbReference>
<keyword evidence="3" id="KW-1185">Reference proteome</keyword>
<proteinExistence type="predicted"/>
<name>A0A411WKB5_9GAMM</name>
<dbReference type="Gene3D" id="3.30.420.10">
    <property type="entry name" value="Ribonuclease H-like superfamily/Ribonuclease H"/>
    <property type="match status" value="1"/>
</dbReference>
<dbReference type="InterPro" id="IPR036397">
    <property type="entry name" value="RNaseH_sf"/>
</dbReference>
<dbReference type="GO" id="GO:0003676">
    <property type="term" value="F:nucleic acid binding"/>
    <property type="evidence" value="ECO:0007669"/>
    <property type="project" value="InterPro"/>
</dbReference>
<sequence length="62" mass="7465">MLLFNGTLRDACLSIHWFLSLEITQEKLDQWRMVYNNQRKHSSLNKMTPAEIIRSLRKNKDM</sequence>
<dbReference type="OrthoDB" id="9774685at2"/>
<evidence type="ECO:0000259" key="1">
    <source>
        <dbReference type="Pfam" id="PF13683"/>
    </source>
</evidence>
<protein>
    <submittedName>
        <fullName evidence="2">Transposase</fullName>
    </submittedName>
</protein>